<feature type="region of interest" description="Disordered" evidence="1">
    <location>
        <begin position="253"/>
        <end position="387"/>
    </location>
</feature>
<name>A0A4R0RCC3_9APHY</name>
<dbReference type="EMBL" id="RWJN01000241">
    <property type="protein sequence ID" value="TCD64353.1"/>
    <property type="molecule type" value="Genomic_DNA"/>
</dbReference>
<reference evidence="3 4" key="1">
    <citation type="submission" date="2018-11" db="EMBL/GenBank/DDBJ databases">
        <title>Genome assembly of Steccherinum ochraceum LE-BIN_3174, the white-rot fungus of the Steccherinaceae family (The Residual Polyporoid clade, Polyporales, Basidiomycota).</title>
        <authorList>
            <person name="Fedorova T.V."/>
            <person name="Glazunova O.A."/>
            <person name="Landesman E.O."/>
            <person name="Moiseenko K.V."/>
            <person name="Psurtseva N.V."/>
            <person name="Savinova O.S."/>
            <person name="Shakhova N.V."/>
            <person name="Tyazhelova T.V."/>
            <person name="Vasina D.V."/>
        </authorList>
    </citation>
    <scope>NUCLEOTIDE SEQUENCE [LARGE SCALE GENOMIC DNA]</scope>
    <source>
        <strain evidence="3 4">LE-BIN_3174</strain>
    </source>
</reference>
<gene>
    <name evidence="3" type="ORF">EIP91_004222</name>
</gene>
<keyword evidence="4" id="KW-1185">Reference proteome</keyword>
<keyword evidence="2" id="KW-0812">Transmembrane</keyword>
<dbReference type="AlphaFoldDB" id="A0A4R0RCC3"/>
<protein>
    <submittedName>
        <fullName evidence="3">Uncharacterized protein</fullName>
    </submittedName>
</protein>
<evidence type="ECO:0000256" key="2">
    <source>
        <dbReference type="SAM" id="Phobius"/>
    </source>
</evidence>
<accession>A0A4R0RCC3</accession>
<keyword evidence="2" id="KW-0472">Membrane</keyword>
<feature type="compositionally biased region" description="Low complexity" evidence="1">
    <location>
        <begin position="322"/>
        <end position="333"/>
    </location>
</feature>
<keyword evidence="2" id="KW-1133">Transmembrane helix</keyword>
<feature type="transmembrane region" description="Helical" evidence="2">
    <location>
        <begin position="49"/>
        <end position="65"/>
    </location>
</feature>
<feature type="transmembrane region" description="Helical" evidence="2">
    <location>
        <begin position="170"/>
        <end position="190"/>
    </location>
</feature>
<feature type="compositionally biased region" description="Low complexity" evidence="1">
    <location>
        <begin position="362"/>
        <end position="371"/>
    </location>
</feature>
<evidence type="ECO:0000313" key="3">
    <source>
        <dbReference type="EMBL" id="TCD64353.1"/>
    </source>
</evidence>
<dbReference type="Proteomes" id="UP000292702">
    <property type="component" value="Unassembled WGS sequence"/>
</dbReference>
<evidence type="ECO:0000256" key="1">
    <source>
        <dbReference type="SAM" id="MobiDB-lite"/>
    </source>
</evidence>
<feature type="compositionally biased region" description="Pro residues" evidence="1">
    <location>
        <begin position="340"/>
        <end position="357"/>
    </location>
</feature>
<feature type="transmembrane region" description="Helical" evidence="2">
    <location>
        <begin position="22"/>
        <end position="43"/>
    </location>
</feature>
<sequence length="387" mass="42259">MSLSTTHNTDGYLNEAPLHSRLMFLGCGVGELVSFFLFLVFLWNPDVSWPLLVFFISVILPPILVSQMPNPEWDGPVLVFYSCYNMLLLAISMFVYTGHIDCYLSTSTSHVSGHCAPFLNQTAQAVFNGTTQVISNGTSPSALNQTSQPVLNETSQAVHISPLAAPPTTIARVVSLIVLTLSYFSLWIIATGLFRRYLDLCGVSDAHAGQFTSLYTSWRSSLRWIWQPLETELDPMKAEGVRDTVWEAVPAENTPTATVASHRTPAITVTHSDSNNRPRSGVEGPRYERGDAQHPREERQAPREETHSIAMEEHLRRDEVYSSGRSPSPLGSRAHARGPSPAPPPPPSKSPRMPPPYTSTIAASSAQSQDASDNEGGSTSPPVCDAV</sequence>
<feature type="compositionally biased region" description="Basic and acidic residues" evidence="1">
    <location>
        <begin position="285"/>
        <end position="320"/>
    </location>
</feature>
<feature type="transmembrane region" description="Helical" evidence="2">
    <location>
        <begin position="77"/>
        <end position="96"/>
    </location>
</feature>
<organism evidence="3 4">
    <name type="scientific">Steccherinum ochraceum</name>
    <dbReference type="NCBI Taxonomy" id="92696"/>
    <lineage>
        <taxon>Eukaryota</taxon>
        <taxon>Fungi</taxon>
        <taxon>Dikarya</taxon>
        <taxon>Basidiomycota</taxon>
        <taxon>Agaricomycotina</taxon>
        <taxon>Agaricomycetes</taxon>
        <taxon>Polyporales</taxon>
        <taxon>Steccherinaceae</taxon>
        <taxon>Steccherinum</taxon>
    </lineage>
</organism>
<feature type="compositionally biased region" description="Polar residues" evidence="1">
    <location>
        <begin position="253"/>
        <end position="278"/>
    </location>
</feature>
<proteinExistence type="predicted"/>
<evidence type="ECO:0000313" key="4">
    <source>
        <dbReference type="Proteomes" id="UP000292702"/>
    </source>
</evidence>
<comment type="caution">
    <text evidence="3">The sequence shown here is derived from an EMBL/GenBank/DDBJ whole genome shotgun (WGS) entry which is preliminary data.</text>
</comment>